<organism evidence="7 8">
    <name type="scientific">Gordonia liuliyuniae</name>
    <dbReference type="NCBI Taxonomy" id="2911517"/>
    <lineage>
        <taxon>Bacteria</taxon>
        <taxon>Bacillati</taxon>
        <taxon>Actinomycetota</taxon>
        <taxon>Actinomycetes</taxon>
        <taxon>Mycobacteriales</taxon>
        <taxon>Gordoniaceae</taxon>
        <taxon>Gordonia</taxon>
    </lineage>
</organism>
<evidence type="ECO:0000256" key="2">
    <source>
        <dbReference type="ARBA" id="ARBA00023125"/>
    </source>
</evidence>
<feature type="region of interest" description="Disordered" evidence="5">
    <location>
        <begin position="74"/>
        <end position="94"/>
    </location>
</feature>
<feature type="domain" description="HTH tetR-type" evidence="6">
    <location>
        <begin position="105"/>
        <end position="165"/>
    </location>
</feature>
<reference evidence="7 8" key="1">
    <citation type="submission" date="2022-01" db="EMBL/GenBank/DDBJ databases">
        <authorList>
            <person name="Huang Y."/>
        </authorList>
    </citation>
    <scope>NUCLEOTIDE SEQUENCE [LARGE SCALE GENOMIC DNA]</scope>
    <source>
        <strain evidence="7 8">HY366</strain>
    </source>
</reference>
<dbReference type="RefSeq" id="WP_236998361.1">
    <property type="nucleotide sequence ID" value="NZ_JAKKOR010000008.1"/>
</dbReference>
<dbReference type="PROSITE" id="PS50977">
    <property type="entry name" value="HTH_TETR_2"/>
    <property type="match status" value="1"/>
</dbReference>
<evidence type="ECO:0000256" key="1">
    <source>
        <dbReference type="ARBA" id="ARBA00023015"/>
    </source>
</evidence>
<evidence type="ECO:0000313" key="8">
    <source>
        <dbReference type="Proteomes" id="UP001200110"/>
    </source>
</evidence>
<evidence type="ECO:0000256" key="5">
    <source>
        <dbReference type="SAM" id="MobiDB-lite"/>
    </source>
</evidence>
<dbReference type="InterPro" id="IPR009057">
    <property type="entry name" value="Homeodomain-like_sf"/>
</dbReference>
<keyword evidence="1" id="KW-0805">Transcription regulation</keyword>
<dbReference type="EMBL" id="JAKKOR010000008">
    <property type="protein sequence ID" value="MCF8589125.1"/>
    <property type="molecule type" value="Genomic_DNA"/>
</dbReference>
<sequence>MTLFPTWQFDLDRHEVREEVAELLDVVDDEVGSRALAEWMTTATDEGLTPATMLFDPATKDVVLAMASALTPGTAAANGANNGGPKGKGGKPVPAWVPPPKGEDSGAQHAILLAAADLFARKGPAKVSLREVAAAADVSYGLIHRFYRTKENLLMSVMEMLVTYGGDRLSEEDDAYAALENSFGADVDSGQFGRMLTWSVFEGTPPDRLLNGVKSRGYRNQIEALWNGEDRKPDVRAEFDSNVLASLLALVGAVWNLYEPYLTELADSPDRTAADIRREVTEMLQVLVYATRPNR</sequence>
<evidence type="ECO:0000256" key="4">
    <source>
        <dbReference type="PROSITE-ProRule" id="PRU00335"/>
    </source>
</evidence>
<keyword evidence="3" id="KW-0804">Transcription</keyword>
<dbReference type="Pfam" id="PF00440">
    <property type="entry name" value="TetR_N"/>
    <property type="match status" value="1"/>
</dbReference>
<gene>
    <name evidence="7" type="ORF">L5G33_11710</name>
</gene>
<dbReference type="InterPro" id="IPR001647">
    <property type="entry name" value="HTH_TetR"/>
</dbReference>
<dbReference type="InterPro" id="IPR050109">
    <property type="entry name" value="HTH-type_TetR-like_transc_reg"/>
</dbReference>
<evidence type="ECO:0000313" key="7">
    <source>
        <dbReference type="EMBL" id="MCF8589125.1"/>
    </source>
</evidence>
<dbReference type="PANTHER" id="PTHR30055">
    <property type="entry name" value="HTH-TYPE TRANSCRIPTIONAL REGULATOR RUTR"/>
    <property type="match status" value="1"/>
</dbReference>
<dbReference type="Gene3D" id="1.10.357.10">
    <property type="entry name" value="Tetracycline Repressor, domain 2"/>
    <property type="match status" value="1"/>
</dbReference>
<accession>A0ABS9IU83</accession>
<feature type="DNA-binding region" description="H-T-H motif" evidence="4">
    <location>
        <begin position="128"/>
        <end position="147"/>
    </location>
</feature>
<dbReference type="Proteomes" id="UP001200110">
    <property type="component" value="Unassembled WGS sequence"/>
</dbReference>
<dbReference type="PANTHER" id="PTHR30055:SF234">
    <property type="entry name" value="HTH-TYPE TRANSCRIPTIONAL REGULATOR BETI"/>
    <property type="match status" value="1"/>
</dbReference>
<proteinExistence type="predicted"/>
<dbReference type="PRINTS" id="PR00455">
    <property type="entry name" value="HTHTETR"/>
</dbReference>
<protein>
    <submittedName>
        <fullName evidence="7">TetR/AcrR family transcriptional regulator</fullName>
    </submittedName>
</protein>
<evidence type="ECO:0000256" key="3">
    <source>
        <dbReference type="ARBA" id="ARBA00023163"/>
    </source>
</evidence>
<name>A0ABS9IU83_9ACTN</name>
<evidence type="ECO:0000259" key="6">
    <source>
        <dbReference type="PROSITE" id="PS50977"/>
    </source>
</evidence>
<keyword evidence="2 4" id="KW-0238">DNA-binding</keyword>
<dbReference type="SUPFAM" id="SSF46689">
    <property type="entry name" value="Homeodomain-like"/>
    <property type="match status" value="1"/>
</dbReference>
<keyword evidence="8" id="KW-1185">Reference proteome</keyword>
<comment type="caution">
    <text evidence="7">The sequence shown here is derived from an EMBL/GenBank/DDBJ whole genome shotgun (WGS) entry which is preliminary data.</text>
</comment>